<dbReference type="Proteomes" id="UP000734854">
    <property type="component" value="Unassembled WGS sequence"/>
</dbReference>
<dbReference type="AlphaFoldDB" id="A0A8J5GI51"/>
<keyword evidence="3" id="KW-1185">Reference proteome</keyword>
<accession>A0A8J5GI51</accession>
<organism evidence="2 3">
    <name type="scientific">Zingiber officinale</name>
    <name type="common">Ginger</name>
    <name type="synonym">Amomum zingiber</name>
    <dbReference type="NCBI Taxonomy" id="94328"/>
    <lineage>
        <taxon>Eukaryota</taxon>
        <taxon>Viridiplantae</taxon>
        <taxon>Streptophyta</taxon>
        <taxon>Embryophyta</taxon>
        <taxon>Tracheophyta</taxon>
        <taxon>Spermatophyta</taxon>
        <taxon>Magnoliopsida</taxon>
        <taxon>Liliopsida</taxon>
        <taxon>Zingiberales</taxon>
        <taxon>Zingiberaceae</taxon>
        <taxon>Zingiber</taxon>
    </lineage>
</organism>
<evidence type="ECO:0000256" key="1">
    <source>
        <dbReference type="SAM" id="MobiDB-lite"/>
    </source>
</evidence>
<protein>
    <submittedName>
        <fullName evidence="2">Uncharacterized protein</fullName>
    </submittedName>
</protein>
<sequence length="121" mass="13273">MRADSLPGFGSKPRADSSPNSKEAPLWKDVNFADANLLSPSVEPHPSQLESSEAVQVKSVFTRSYALMESMHNFAKECEKVAETFLLACKTIQTPQAQQLAMGSVSLKIDDDTTCFHRAIL</sequence>
<evidence type="ECO:0000313" key="2">
    <source>
        <dbReference type="EMBL" id="KAG6506446.1"/>
    </source>
</evidence>
<comment type="caution">
    <text evidence="2">The sequence shown here is derived from an EMBL/GenBank/DDBJ whole genome shotgun (WGS) entry which is preliminary data.</text>
</comment>
<name>A0A8J5GI51_ZINOF</name>
<dbReference type="EMBL" id="JACMSC010000009">
    <property type="protein sequence ID" value="KAG6506446.1"/>
    <property type="molecule type" value="Genomic_DNA"/>
</dbReference>
<feature type="region of interest" description="Disordered" evidence="1">
    <location>
        <begin position="1"/>
        <end position="25"/>
    </location>
</feature>
<reference evidence="2 3" key="1">
    <citation type="submission" date="2020-08" db="EMBL/GenBank/DDBJ databases">
        <title>Plant Genome Project.</title>
        <authorList>
            <person name="Zhang R.-G."/>
        </authorList>
    </citation>
    <scope>NUCLEOTIDE SEQUENCE [LARGE SCALE GENOMIC DNA]</scope>
    <source>
        <tissue evidence="2">Rhizome</tissue>
    </source>
</reference>
<proteinExistence type="predicted"/>
<gene>
    <name evidence="2" type="ORF">ZIOFF_031769</name>
</gene>
<evidence type="ECO:0000313" key="3">
    <source>
        <dbReference type="Proteomes" id="UP000734854"/>
    </source>
</evidence>